<dbReference type="EMBL" id="MU157921">
    <property type="protein sequence ID" value="KAF9523257.1"/>
    <property type="molecule type" value="Genomic_DNA"/>
</dbReference>
<name>A0A9P6E674_9AGAR</name>
<protein>
    <submittedName>
        <fullName evidence="1">Uncharacterized protein</fullName>
    </submittedName>
</protein>
<gene>
    <name evidence="1" type="ORF">CPB83DRAFT_863124</name>
</gene>
<evidence type="ECO:0000313" key="2">
    <source>
        <dbReference type="Proteomes" id="UP000807306"/>
    </source>
</evidence>
<comment type="caution">
    <text evidence="1">The sequence shown here is derived from an EMBL/GenBank/DDBJ whole genome shotgun (WGS) entry which is preliminary data.</text>
</comment>
<evidence type="ECO:0000313" key="1">
    <source>
        <dbReference type="EMBL" id="KAF9523257.1"/>
    </source>
</evidence>
<dbReference type="OrthoDB" id="2789670at2759"/>
<dbReference type="AlphaFoldDB" id="A0A9P6E674"/>
<sequence>MKKMSIVFGFGRRIFPGRYFVQGTPFSTIATFLATCHILPGLDEDRRVVKPEPKYSSGTISIPKEF</sequence>
<accession>A0A9P6E674</accession>
<organism evidence="1 2">
    <name type="scientific">Crepidotus variabilis</name>
    <dbReference type="NCBI Taxonomy" id="179855"/>
    <lineage>
        <taxon>Eukaryota</taxon>
        <taxon>Fungi</taxon>
        <taxon>Dikarya</taxon>
        <taxon>Basidiomycota</taxon>
        <taxon>Agaricomycotina</taxon>
        <taxon>Agaricomycetes</taxon>
        <taxon>Agaricomycetidae</taxon>
        <taxon>Agaricales</taxon>
        <taxon>Agaricineae</taxon>
        <taxon>Crepidotaceae</taxon>
        <taxon>Crepidotus</taxon>
    </lineage>
</organism>
<keyword evidence="2" id="KW-1185">Reference proteome</keyword>
<proteinExistence type="predicted"/>
<dbReference type="Proteomes" id="UP000807306">
    <property type="component" value="Unassembled WGS sequence"/>
</dbReference>
<reference evidence="1" key="1">
    <citation type="submission" date="2020-11" db="EMBL/GenBank/DDBJ databases">
        <authorList>
            <consortium name="DOE Joint Genome Institute"/>
            <person name="Ahrendt S."/>
            <person name="Riley R."/>
            <person name="Andreopoulos W."/>
            <person name="Labutti K."/>
            <person name="Pangilinan J."/>
            <person name="Ruiz-Duenas F.J."/>
            <person name="Barrasa J.M."/>
            <person name="Sanchez-Garcia M."/>
            <person name="Camarero S."/>
            <person name="Miyauchi S."/>
            <person name="Serrano A."/>
            <person name="Linde D."/>
            <person name="Babiker R."/>
            <person name="Drula E."/>
            <person name="Ayuso-Fernandez I."/>
            <person name="Pacheco R."/>
            <person name="Padilla G."/>
            <person name="Ferreira P."/>
            <person name="Barriuso J."/>
            <person name="Kellner H."/>
            <person name="Castanera R."/>
            <person name="Alfaro M."/>
            <person name="Ramirez L."/>
            <person name="Pisabarro A.G."/>
            <person name="Kuo A."/>
            <person name="Tritt A."/>
            <person name="Lipzen A."/>
            <person name="He G."/>
            <person name="Yan M."/>
            <person name="Ng V."/>
            <person name="Cullen D."/>
            <person name="Martin F."/>
            <person name="Rosso M.-N."/>
            <person name="Henrissat B."/>
            <person name="Hibbett D."/>
            <person name="Martinez A.T."/>
            <person name="Grigoriev I.V."/>
        </authorList>
    </citation>
    <scope>NUCLEOTIDE SEQUENCE</scope>
    <source>
        <strain evidence="1">CBS 506.95</strain>
    </source>
</reference>